<gene>
    <name evidence="3" type="ORF">GKC33_12550</name>
</gene>
<dbReference type="EMBL" id="WKKX01000898">
    <property type="protein sequence ID" value="MSE09473.1"/>
    <property type="molecule type" value="Genomic_DNA"/>
</dbReference>
<evidence type="ECO:0000313" key="3">
    <source>
        <dbReference type="EMBL" id="MSE09473.1"/>
    </source>
</evidence>
<accession>A0A7X2ST55</accession>
<dbReference type="AlphaFoldDB" id="A0A7X2ST55"/>
<dbReference type="NCBIfam" id="TIGR03715">
    <property type="entry name" value="KxYKxGKxW"/>
    <property type="match status" value="1"/>
</dbReference>
<dbReference type="InterPro" id="IPR022263">
    <property type="entry name" value="KxYKxGKxW"/>
</dbReference>
<feature type="region of interest" description="Disordered" evidence="2">
    <location>
        <begin position="48"/>
        <end position="92"/>
    </location>
</feature>
<protein>
    <submittedName>
        <fullName evidence="3">Uncharacterized protein</fullName>
    </submittedName>
</protein>
<feature type="compositionally biased region" description="Low complexity" evidence="2">
    <location>
        <begin position="52"/>
        <end position="75"/>
    </location>
</feature>
<evidence type="ECO:0000313" key="4">
    <source>
        <dbReference type="Proteomes" id="UP000467635"/>
    </source>
</evidence>
<proteinExistence type="predicted"/>
<dbReference type="Pfam" id="PF19258">
    <property type="entry name" value="KxYKxGKxW_sig"/>
    <property type="match status" value="1"/>
</dbReference>
<feature type="non-terminal residue" evidence="3">
    <location>
        <position position="92"/>
    </location>
</feature>
<feature type="compositionally biased region" description="Polar residues" evidence="2">
    <location>
        <begin position="76"/>
        <end position="92"/>
    </location>
</feature>
<evidence type="ECO:0000256" key="2">
    <source>
        <dbReference type="SAM" id="MobiDB-lite"/>
    </source>
</evidence>
<evidence type="ECO:0000256" key="1">
    <source>
        <dbReference type="ARBA" id="ARBA00022729"/>
    </source>
</evidence>
<organism evidence="3 4">
    <name type="scientific">Ligilactobacillus salivarius</name>
    <dbReference type="NCBI Taxonomy" id="1624"/>
    <lineage>
        <taxon>Bacteria</taxon>
        <taxon>Bacillati</taxon>
        <taxon>Bacillota</taxon>
        <taxon>Bacilli</taxon>
        <taxon>Lactobacillales</taxon>
        <taxon>Lactobacillaceae</taxon>
        <taxon>Ligilactobacillus</taxon>
    </lineage>
</organism>
<reference evidence="3 4" key="1">
    <citation type="submission" date="2019-11" db="EMBL/GenBank/DDBJ databases">
        <title>Draft Genome Sequence of Plant Growth-Promoting Rhizosphere-Associated Bacteria.</title>
        <authorList>
            <person name="Vasilyev I.Y."/>
            <person name="Radchenko V."/>
            <person name="Ilnitskaya E.V."/>
        </authorList>
    </citation>
    <scope>NUCLEOTIDE SEQUENCE [LARGE SCALE GENOMIC DNA]</scope>
    <source>
        <strain evidence="3 4">VRA_01-1sq_f</strain>
    </source>
</reference>
<dbReference type="Proteomes" id="UP000467635">
    <property type="component" value="Unassembled WGS sequence"/>
</dbReference>
<sequence>MAKNNLINNSTDSITRKKMYKSGKNWVVATLTAASLTGMVLVSNLKVADADSVTPTSPSTGSSSTTSSDKSATYSVTVDHSQLDNSVKQAQS</sequence>
<comment type="caution">
    <text evidence="3">The sequence shown here is derived from an EMBL/GenBank/DDBJ whole genome shotgun (WGS) entry which is preliminary data.</text>
</comment>
<keyword evidence="1" id="KW-0732">Signal</keyword>
<name>A0A7X2ST55_9LACO</name>